<dbReference type="Proteomes" id="UP001218362">
    <property type="component" value="Chromosome"/>
</dbReference>
<dbReference type="AlphaFoldDB" id="A0AAJ5X8E3"/>
<sequence>MSYDPLPLMRAKSFLIETPTTYQSEYVRDRDFLNEPKCRLTFLIRSAGTNEFVGCHYAFASPFLWVLVSQLDAAAHKVDPIWYGDAFFPTIGYKSAQYVKAVSNAEIAMIVRECHTLQWQFP</sequence>
<organism evidence="1 2">
    <name type="scientific">Candidatus Andeanibacterium colombiense</name>
    <dbReference type="NCBI Taxonomy" id="3121345"/>
    <lineage>
        <taxon>Bacteria</taxon>
        <taxon>Pseudomonadati</taxon>
        <taxon>Pseudomonadota</taxon>
        <taxon>Alphaproteobacteria</taxon>
        <taxon>Sphingomonadales</taxon>
        <taxon>Sphingomonadaceae</taxon>
        <taxon>Candidatus Andeanibacterium</taxon>
    </lineage>
</organism>
<dbReference type="KEGG" id="acob:P0Y56_13210"/>
<evidence type="ECO:0000313" key="1">
    <source>
        <dbReference type="EMBL" id="WEK45979.1"/>
    </source>
</evidence>
<evidence type="ECO:0000313" key="2">
    <source>
        <dbReference type="Proteomes" id="UP001218362"/>
    </source>
</evidence>
<name>A0AAJ5X8E3_9SPHN</name>
<proteinExistence type="predicted"/>
<reference evidence="1" key="1">
    <citation type="submission" date="2023-03" db="EMBL/GenBank/DDBJ databases">
        <title>Andean soil-derived lignocellulolytic bacterial consortium as a source of novel taxa and putative plastic-active enzymes.</title>
        <authorList>
            <person name="Diaz-Garcia L."/>
            <person name="Chuvochina M."/>
            <person name="Feuerriegel G."/>
            <person name="Bunk B."/>
            <person name="Sproer C."/>
            <person name="Streit W.R."/>
            <person name="Rodriguez L.M."/>
            <person name="Overmann J."/>
            <person name="Jimenez D.J."/>
        </authorList>
    </citation>
    <scope>NUCLEOTIDE SEQUENCE</scope>
    <source>
        <strain evidence="1">MAG 26</strain>
    </source>
</reference>
<protein>
    <submittedName>
        <fullName evidence="1">Uncharacterized protein</fullName>
    </submittedName>
</protein>
<dbReference type="EMBL" id="CP119316">
    <property type="protein sequence ID" value="WEK45979.1"/>
    <property type="molecule type" value="Genomic_DNA"/>
</dbReference>
<accession>A0AAJ5X8E3</accession>
<gene>
    <name evidence="1" type="ORF">P0Y56_13210</name>
</gene>